<evidence type="ECO:0000313" key="2">
    <source>
        <dbReference type="EMBL" id="MCY0094379.1"/>
    </source>
</evidence>
<sequence>MTFVRPAGLALLLAAASACAVLPAFADSLAAVSSTAMAITGDIEFDDFEIVFENGETLVFDELVADTFIVDGEEVGASVYSVQTPADPLLNNDNLLCGQGDVTYVAAWGDASDDSLTIVAVFDTQDVPGSNADMCASYTYEYK</sequence>
<keyword evidence="3" id="KW-1185">Reference proteome</keyword>
<comment type="caution">
    <text evidence="2">The sequence shown here is derived from an EMBL/GenBank/DDBJ whole genome shotgun (WGS) entry which is preliminary data.</text>
</comment>
<feature type="chain" id="PRO_5047019317" evidence="1">
    <location>
        <begin position="27"/>
        <end position="143"/>
    </location>
</feature>
<dbReference type="RefSeq" id="WP_267612332.1">
    <property type="nucleotide sequence ID" value="NZ_JAOVZQ010000001.1"/>
</dbReference>
<evidence type="ECO:0000313" key="3">
    <source>
        <dbReference type="Proteomes" id="UP001081283"/>
    </source>
</evidence>
<dbReference type="PROSITE" id="PS51257">
    <property type="entry name" value="PROKAR_LIPOPROTEIN"/>
    <property type="match status" value="1"/>
</dbReference>
<evidence type="ECO:0000256" key="1">
    <source>
        <dbReference type="SAM" id="SignalP"/>
    </source>
</evidence>
<feature type="signal peptide" evidence="1">
    <location>
        <begin position="1"/>
        <end position="26"/>
    </location>
</feature>
<keyword evidence="1" id="KW-0732">Signal</keyword>
<protein>
    <submittedName>
        <fullName evidence="2">Uncharacterized protein</fullName>
    </submittedName>
</protein>
<name>A0ABT3YF06_9HYPH</name>
<reference evidence="2" key="1">
    <citation type="submission" date="2022-10" db="EMBL/GenBank/DDBJ databases">
        <title>Hoeflea sp. J2-29, isolated from marine algae.</title>
        <authorList>
            <person name="Kristyanto S."/>
            <person name="Kim J.M."/>
            <person name="Jeon C.O."/>
        </authorList>
    </citation>
    <scope>NUCLEOTIDE SEQUENCE</scope>
    <source>
        <strain evidence="2">J2-29</strain>
    </source>
</reference>
<dbReference type="EMBL" id="JAOVZQ010000001">
    <property type="protein sequence ID" value="MCY0094379.1"/>
    <property type="molecule type" value="Genomic_DNA"/>
</dbReference>
<organism evidence="2 3">
    <name type="scientific">Hoeflea ulvae</name>
    <dbReference type="NCBI Taxonomy" id="2983764"/>
    <lineage>
        <taxon>Bacteria</taxon>
        <taxon>Pseudomonadati</taxon>
        <taxon>Pseudomonadota</taxon>
        <taxon>Alphaproteobacteria</taxon>
        <taxon>Hyphomicrobiales</taxon>
        <taxon>Rhizobiaceae</taxon>
        <taxon>Hoeflea</taxon>
    </lineage>
</organism>
<gene>
    <name evidence="2" type="ORF">OEG82_10125</name>
</gene>
<proteinExistence type="predicted"/>
<accession>A0ABT3YF06</accession>
<dbReference type="Proteomes" id="UP001081283">
    <property type="component" value="Unassembled WGS sequence"/>
</dbReference>